<protein>
    <submittedName>
        <fullName evidence="3">FBA_1 domain-containing protein</fullName>
    </submittedName>
</protein>
<keyword evidence="4" id="KW-1185">Reference proteome</keyword>
<dbReference type="InterPro" id="IPR006527">
    <property type="entry name" value="F-box-assoc_dom_typ1"/>
</dbReference>
<dbReference type="InterPro" id="IPR017451">
    <property type="entry name" value="F-box-assoc_interact_dom"/>
</dbReference>
<reference evidence="4" key="1">
    <citation type="submission" date="2016-04" db="EMBL/GenBank/DDBJ databases">
        <title>Cephalotus genome sequencing.</title>
        <authorList>
            <person name="Fukushima K."/>
            <person name="Hasebe M."/>
            <person name="Fang X."/>
        </authorList>
    </citation>
    <scope>NUCLEOTIDE SEQUENCE [LARGE SCALE GENOMIC DNA]</scope>
    <source>
        <strain evidence="4">cv. St1</strain>
    </source>
</reference>
<dbReference type="STRING" id="3775.A0A1Q3BB73"/>
<evidence type="ECO:0000256" key="1">
    <source>
        <dbReference type="SAM" id="MobiDB-lite"/>
    </source>
</evidence>
<dbReference type="Pfam" id="PF07734">
    <property type="entry name" value="FBA_1"/>
    <property type="match status" value="1"/>
</dbReference>
<accession>A0A1Q3BB73</accession>
<organism evidence="3 4">
    <name type="scientific">Cephalotus follicularis</name>
    <name type="common">Albany pitcher plant</name>
    <dbReference type="NCBI Taxonomy" id="3775"/>
    <lineage>
        <taxon>Eukaryota</taxon>
        <taxon>Viridiplantae</taxon>
        <taxon>Streptophyta</taxon>
        <taxon>Embryophyta</taxon>
        <taxon>Tracheophyta</taxon>
        <taxon>Spermatophyta</taxon>
        <taxon>Magnoliopsida</taxon>
        <taxon>eudicotyledons</taxon>
        <taxon>Gunneridae</taxon>
        <taxon>Pentapetalae</taxon>
        <taxon>rosids</taxon>
        <taxon>fabids</taxon>
        <taxon>Oxalidales</taxon>
        <taxon>Cephalotaceae</taxon>
        <taxon>Cephalotus</taxon>
    </lineage>
</organism>
<evidence type="ECO:0000259" key="2">
    <source>
        <dbReference type="Pfam" id="PF07734"/>
    </source>
</evidence>
<dbReference type="EMBL" id="BDDD01000390">
    <property type="protein sequence ID" value="GAV65228.1"/>
    <property type="molecule type" value="Genomic_DNA"/>
</dbReference>
<dbReference type="InParanoid" id="A0A1Q3BB73"/>
<feature type="region of interest" description="Disordered" evidence="1">
    <location>
        <begin position="256"/>
        <end position="287"/>
    </location>
</feature>
<name>A0A1Q3BB73_CEPFO</name>
<dbReference type="PANTHER" id="PTHR31672">
    <property type="entry name" value="BNACNNG10540D PROTEIN"/>
    <property type="match status" value="1"/>
</dbReference>
<feature type="non-terminal residue" evidence="3">
    <location>
        <position position="1"/>
    </location>
</feature>
<feature type="compositionally biased region" description="Basic and acidic residues" evidence="1">
    <location>
        <begin position="260"/>
        <end position="280"/>
    </location>
</feature>
<feature type="domain" description="F-box associated beta-propeller type 1" evidence="2">
    <location>
        <begin position="28"/>
        <end position="252"/>
    </location>
</feature>
<gene>
    <name evidence="3" type="ORF">CFOL_v3_08743</name>
</gene>
<dbReference type="OrthoDB" id="591557at2759"/>
<dbReference type="Proteomes" id="UP000187406">
    <property type="component" value="Unassembled WGS sequence"/>
</dbReference>
<evidence type="ECO:0000313" key="3">
    <source>
        <dbReference type="EMBL" id="GAV65228.1"/>
    </source>
</evidence>
<dbReference type="InterPro" id="IPR050796">
    <property type="entry name" value="SCF_F-box_component"/>
</dbReference>
<sequence length="287" mass="32004">KAIMSASDQSIPTTTLSLIIHDDAINSLSLDHSLAHATELEYPSEQPNDGAQLVVSCNNWICTVSIEDEIVLYNKTTNECHVVPDTSDELPHLMNYEKQSSPFYGFGYDSINDDYKVLRVQQFVSKDCNSFKSEATLYSVQRNSWRKTKGIPYYIHNPQEPGVLVGGTLHWLASAKPSCNVPCLIRTFDVAAEKYGVVPLPEGIGHGHRLTLSVLGGSLCVISYGYKVGFHIWVMEAGTVEESWTKLLSQPWRPLAYPESTKEDGKKRHAEDESSKEGGFKKISRAY</sequence>
<proteinExistence type="predicted"/>
<dbReference type="AlphaFoldDB" id="A0A1Q3BB73"/>
<comment type="caution">
    <text evidence="3">The sequence shown here is derived from an EMBL/GenBank/DDBJ whole genome shotgun (WGS) entry which is preliminary data.</text>
</comment>
<evidence type="ECO:0000313" key="4">
    <source>
        <dbReference type="Proteomes" id="UP000187406"/>
    </source>
</evidence>
<dbReference type="PANTHER" id="PTHR31672:SF13">
    <property type="entry name" value="F-BOX PROTEIN CPR30-LIKE"/>
    <property type="match status" value="1"/>
</dbReference>
<dbReference type="NCBIfam" id="TIGR01640">
    <property type="entry name" value="F_box_assoc_1"/>
    <property type="match status" value="1"/>
</dbReference>